<name>A0AA38PT25_9AGAR</name>
<dbReference type="EMBL" id="MU802118">
    <property type="protein sequence ID" value="KAJ3981363.1"/>
    <property type="molecule type" value="Genomic_DNA"/>
</dbReference>
<gene>
    <name evidence="1" type="ORF">F5890DRAFT_1556869</name>
</gene>
<dbReference type="AlphaFoldDB" id="A0AA38PT25"/>
<sequence length="141" mass="15769">MSSTSSPACPVRSPTPVLNEEDAELQALLTLIPFERDINQGLFLSDLYRLTISIPAKREAQEKWRKLREEKATGDVVNEQKVVEEEEVTGKDVDAMVKVKKEVVLKVEPKPRKIAIKMVAGLPRGREMIPISLSLFFAGIP</sequence>
<accession>A0AA38PT25</accession>
<evidence type="ECO:0000313" key="1">
    <source>
        <dbReference type="EMBL" id="KAJ3981363.1"/>
    </source>
</evidence>
<reference evidence="1" key="1">
    <citation type="submission" date="2022-08" db="EMBL/GenBank/DDBJ databases">
        <authorList>
            <consortium name="DOE Joint Genome Institute"/>
            <person name="Min B."/>
            <person name="Riley R."/>
            <person name="Sierra-Patev S."/>
            <person name="Naranjo-Ortiz M."/>
            <person name="Looney B."/>
            <person name="Konkel Z."/>
            <person name="Slot J.C."/>
            <person name="Sakamoto Y."/>
            <person name="Steenwyk J.L."/>
            <person name="Rokas A."/>
            <person name="Carro J."/>
            <person name="Camarero S."/>
            <person name="Ferreira P."/>
            <person name="Molpeceres G."/>
            <person name="Ruiz-Duenas F.J."/>
            <person name="Serrano A."/>
            <person name="Henrissat B."/>
            <person name="Drula E."/>
            <person name="Hughes K.W."/>
            <person name="Mata J.L."/>
            <person name="Ishikawa N.K."/>
            <person name="Vargas-Isla R."/>
            <person name="Ushijima S."/>
            <person name="Smith C.A."/>
            <person name="Ahrendt S."/>
            <person name="Andreopoulos W."/>
            <person name="He G."/>
            <person name="Labutti K."/>
            <person name="Lipzen A."/>
            <person name="Ng V."/>
            <person name="Sandor L."/>
            <person name="Barry K."/>
            <person name="Martinez A.T."/>
            <person name="Xiao Y."/>
            <person name="Gibbons J.G."/>
            <person name="Terashima K."/>
            <person name="Hibbett D.S."/>
            <person name="Grigoriev I.V."/>
        </authorList>
    </citation>
    <scope>NUCLEOTIDE SEQUENCE</scope>
    <source>
        <strain evidence="1">TFB7829</strain>
    </source>
</reference>
<organism evidence="1 2">
    <name type="scientific">Lentinula detonsa</name>
    <dbReference type="NCBI Taxonomy" id="2804962"/>
    <lineage>
        <taxon>Eukaryota</taxon>
        <taxon>Fungi</taxon>
        <taxon>Dikarya</taxon>
        <taxon>Basidiomycota</taxon>
        <taxon>Agaricomycotina</taxon>
        <taxon>Agaricomycetes</taxon>
        <taxon>Agaricomycetidae</taxon>
        <taxon>Agaricales</taxon>
        <taxon>Marasmiineae</taxon>
        <taxon>Omphalotaceae</taxon>
        <taxon>Lentinula</taxon>
    </lineage>
</organism>
<proteinExistence type="predicted"/>
<evidence type="ECO:0000313" key="2">
    <source>
        <dbReference type="Proteomes" id="UP001163850"/>
    </source>
</evidence>
<protein>
    <submittedName>
        <fullName evidence="1">Uncharacterized protein</fullName>
    </submittedName>
</protein>
<dbReference type="Proteomes" id="UP001163850">
    <property type="component" value="Unassembled WGS sequence"/>
</dbReference>
<comment type="caution">
    <text evidence="1">The sequence shown here is derived from an EMBL/GenBank/DDBJ whole genome shotgun (WGS) entry which is preliminary data.</text>
</comment>